<evidence type="ECO:0000313" key="5">
    <source>
        <dbReference type="Proteomes" id="UP000325081"/>
    </source>
</evidence>
<dbReference type="EMBL" id="BKCP01006515">
    <property type="protein sequence ID" value="GER43182.1"/>
    <property type="molecule type" value="Genomic_DNA"/>
</dbReference>
<dbReference type="Pfam" id="PF23571">
    <property type="entry name" value="GH3_M"/>
    <property type="match status" value="1"/>
</dbReference>
<evidence type="ECO:0000313" key="4">
    <source>
        <dbReference type="EMBL" id="GER43182.1"/>
    </source>
</evidence>
<keyword evidence="5" id="KW-1185">Reference proteome</keyword>
<evidence type="ECO:0000259" key="3">
    <source>
        <dbReference type="Pfam" id="PF23571"/>
    </source>
</evidence>
<dbReference type="PANTHER" id="PTHR31901:SF48">
    <property type="entry name" value="INDOLE-3-ACETIC ACID-AMIDO SYNTHETASE GH3.10"/>
    <property type="match status" value="1"/>
</dbReference>
<reference evidence="5" key="1">
    <citation type="journal article" date="2019" name="Curr. Biol.">
        <title>Genome Sequence of Striga asiatica Provides Insight into the Evolution of Plant Parasitism.</title>
        <authorList>
            <person name="Yoshida S."/>
            <person name="Kim S."/>
            <person name="Wafula E.K."/>
            <person name="Tanskanen J."/>
            <person name="Kim Y.M."/>
            <person name="Honaas L."/>
            <person name="Yang Z."/>
            <person name="Spallek T."/>
            <person name="Conn C.E."/>
            <person name="Ichihashi Y."/>
            <person name="Cheong K."/>
            <person name="Cui S."/>
            <person name="Der J.P."/>
            <person name="Gundlach H."/>
            <person name="Jiao Y."/>
            <person name="Hori C."/>
            <person name="Ishida J.K."/>
            <person name="Kasahara H."/>
            <person name="Kiba T."/>
            <person name="Kim M.S."/>
            <person name="Koo N."/>
            <person name="Laohavisit A."/>
            <person name="Lee Y.H."/>
            <person name="Lumba S."/>
            <person name="McCourt P."/>
            <person name="Mortimer J.C."/>
            <person name="Mutuku J.M."/>
            <person name="Nomura T."/>
            <person name="Sasaki-Sekimoto Y."/>
            <person name="Seto Y."/>
            <person name="Wang Y."/>
            <person name="Wakatake T."/>
            <person name="Sakakibara H."/>
            <person name="Demura T."/>
            <person name="Yamaguchi S."/>
            <person name="Yoneyama K."/>
            <person name="Manabe R.I."/>
            <person name="Nelson D.C."/>
            <person name="Schulman A.H."/>
            <person name="Timko M.P."/>
            <person name="dePamphilis C.W."/>
            <person name="Choi D."/>
            <person name="Shirasu K."/>
        </authorList>
    </citation>
    <scope>NUCLEOTIDE SEQUENCE [LARGE SCALE GENOMIC DNA]</scope>
    <source>
        <strain evidence="5">cv. UVA1</strain>
    </source>
</reference>
<dbReference type="GO" id="GO:0005737">
    <property type="term" value="C:cytoplasm"/>
    <property type="evidence" value="ECO:0007669"/>
    <property type="project" value="TreeGrafter"/>
</dbReference>
<dbReference type="GO" id="GO:0016881">
    <property type="term" value="F:acid-amino acid ligase activity"/>
    <property type="evidence" value="ECO:0007669"/>
    <property type="project" value="TreeGrafter"/>
</dbReference>
<dbReference type="OrthoDB" id="10004661at2759"/>
<dbReference type="InterPro" id="IPR004993">
    <property type="entry name" value="GH3"/>
</dbReference>
<organism evidence="4 5">
    <name type="scientific">Striga asiatica</name>
    <name type="common">Asiatic witchweed</name>
    <name type="synonym">Buchnera asiatica</name>
    <dbReference type="NCBI Taxonomy" id="4170"/>
    <lineage>
        <taxon>Eukaryota</taxon>
        <taxon>Viridiplantae</taxon>
        <taxon>Streptophyta</taxon>
        <taxon>Embryophyta</taxon>
        <taxon>Tracheophyta</taxon>
        <taxon>Spermatophyta</taxon>
        <taxon>Magnoliopsida</taxon>
        <taxon>eudicotyledons</taxon>
        <taxon>Gunneridae</taxon>
        <taxon>Pentapetalae</taxon>
        <taxon>asterids</taxon>
        <taxon>lamiids</taxon>
        <taxon>Lamiales</taxon>
        <taxon>Orobanchaceae</taxon>
        <taxon>Buchnereae</taxon>
        <taxon>Striga</taxon>
    </lineage>
</organism>
<dbReference type="InterPro" id="IPR055377">
    <property type="entry name" value="GH3_M"/>
</dbReference>
<feature type="domain" description="GH3 middle" evidence="3">
    <location>
        <begin position="360"/>
        <end position="415"/>
    </location>
</feature>
<comment type="similarity">
    <text evidence="1">Belongs to the IAA-amido conjugating enzyme family.</text>
</comment>
<gene>
    <name evidence="4" type="ORF">STAS_19998</name>
</gene>
<dbReference type="Pfam" id="PF03321">
    <property type="entry name" value="GH3"/>
    <property type="match status" value="1"/>
</dbReference>
<keyword evidence="2" id="KW-0436">Ligase</keyword>
<evidence type="ECO:0000256" key="2">
    <source>
        <dbReference type="ARBA" id="ARBA00022598"/>
    </source>
</evidence>
<dbReference type="PANTHER" id="PTHR31901">
    <property type="entry name" value="GH3 DOMAIN-CONTAINING PROTEIN"/>
    <property type="match status" value="1"/>
</dbReference>
<dbReference type="AlphaFoldDB" id="A0A5A7QE18"/>
<sequence>MTTFPCGGECGDIIVWFDDVAERVGAVQTETLRTILEANHRVEYLKKWLKDVNVNEMESSELESLFTSLVPLVSHADLEPYIQRIADGETEPLLTQEPITTLSLSSGTTEGRQKYIPFTSYNAKTTLQIFTIAAAYRSRVYPTRQGGKVLEFIYSSKRSKTSGGITVGTATTHVFNSREFDLKQKQTKSFTCSPQQVISIGDYKQSTYCHLLLGLRFSDQVEYLTSTFAYTIVQAFISFEEIWLEICNDIRDGTLSPKITHPAARAAVLGSTRPDPDLASRVGSKCRELEKVGFAGLVPKLWPNAKYVYSILTGSMEPYLSKLVHYAGGLPLVSADYGSTEAWIGVNVEPSLPPEKVSFAVVPSFGYYEFIPLYRRNREGVKSGGADDFVEGEAVPLSRVEVGQEYEVVLTTFSG</sequence>
<accession>A0A5A7QE18</accession>
<proteinExistence type="inferred from homology"/>
<comment type="caution">
    <text evidence="4">The sequence shown here is derived from an EMBL/GenBank/DDBJ whole genome shotgun (WGS) entry which is preliminary data.</text>
</comment>
<evidence type="ECO:0000256" key="1">
    <source>
        <dbReference type="ARBA" id="ARBA00008068"/>
    </source>
</evidence>
<protein>
    <submittedName>
        <fullName evidence="4">Auxin-responsive GH3 family protein</fullName>
    </submittedName>
</protein>
<dbReference type="Proteomes" id="UP000325081">
    <property type="component" value="Unassembled WGS sequence"/>
</dbReference>
<name>A0A5A7QE18_STRAF</name>